<evidence type="ECO:0000313" key="2">
    <source>
        <dbReference type="EMBL" id="KKN08268.1"/>
    </source>
</evidence>
<feature type="transmembrane region" description="Helical" evidence="1">
    <location>
        <begin position="34"/>
        <end position="55"/>
    </location>
</feature>
<protein>
    <submittedName>
        <fullName evidence="2">Uncharacterized protein</fullName>
    </submittedName>
</protein>
<keyword evidence="1" id="KW-1133">Transmembrane helix</keyword>
<dbReference type="EMBL" id="LAZR01004475">
    <property type="protein sequence ID" value="KKN08268.1"/>
    <property type="molecule type" value="Genomic_DNA"/>
</dbReference>
<name>A0A0F9QST9_9ZZZZ</name>
<keyword evidence="1" id="KW-0812">Transmembrane</keyword>
<proteinExistence type="predicted"/>
<evidence type="ECO:0000256" key="1">
    <source>
        <dbReference type="SAM" id="Phobius"/>
    </source>
</evidence>
<sequence length="116" mass="13227">MQIQQENRRYNDTKTKQDRKERKIIMAKNSKAKYFWIPLAGLILTAAIVLIPYVYGTGKAQATLVATDKALAKADTEIIKDVKENKDDIEKLETKFDAYHTAQTLANTEILSRLPE</sequence>
<keyword evidence="1" id="KW-0472">Membrane</keyword>
<accession>A0A0F9QST9</accession>
<dbReference type="AlphaFoldDB" id="A0A0F9QST9"/>
<gene>
    <name evidence="2" type="ORF">LCGC14_1058330</name>
</gene>
<reference evidence="2" key="1">
    <citation type="journal article" date="2015" name="Nature">
        <title>Complex archaea that bridge the gap between prokaryotes and eukaryotes.</title>
        <authorList>
            <person name="Spang A."/>
            <person name="Saw J.H."/>
            <person name="Jorgensen S.L."/>
            <person name="Zaremba-Niedzwiedzka K."/>
            <person name="Martijn J."/>
            <person name="Lind A.E."/>
            <person name="van Eijk R."/>
            <person name="Schleper C."/>
            <person name="Guy L."/>
            <person name="Ettema T.J."/>
        </authorList>
    </citation>
    <scope>NUCLEOTIDE SEQUENCE</scope>
</reference>
<organism evidence="2">
    <name type="scientific">marine sediment metagenome</name>
    <dbReference type="NCBI Taxonomy" id="412755"/>
    <lineage>
        <taxon>unclassified sequences</taxon>
        <taxon>metagenomes</taxon>
        <taxon>ecological metagenomes</taxon>
    </lineage>
</organism>
<comment type="caution">
    <text evidence="2">The sequence shown here is derived from an EMBL/GenBank/DDBJ whole genome shotgun (WGS) entry which is preliminary data.</text>
</comment>